<dbReference type="Proteomes" id="UP001152797">
    <property type="component" value="Unassembled WGS sequence"/>
</dbReference>
<accession>A0A9P1CKY3</accession>
<dbReference type="EMBL" id="CAMXCT030002391">
    <property type="protein sequence ID" value="CAL4785214.1"/>
    <property type="molecule type" value="Genomic_DNA"/>
</dbReference>
<dbReference type="EMBL" id="CAMXCT030004633">
    <property type="protein sequence ID" value="CAL4797088.1"/>
    <property type="molecule type" value="Genomic_DNA"/>
</dbReference>
<dbReference type="EMBL" id="CAMXCT020002391">
    <property type="protein sequence ID" value="CAL1151277.1"/>
    <property type="molecule type" value="Genomic_DNA"/>
</dbReference>
<organism evidence="1">
    <name type="scientific">Cladocopium goreaui</name>
    <dbReference type="NCBI Taxonomy" id="2562237"/>
    <lineage>
        <taxon>Eukaryota</taxon>
        <taxon>Sar</taxon>
        <taxon>Alveolata</taxon>
        <taxon>Dinophyceae</taxon>
        <taxon>Suessiales</taxon>
        <taxon>Symbiodiniaceae</taxon>
        <taxon>Cladocopium</taxon>
    </lineage>
</organism>
<dbReference type="EMBL" id="CAMXCT010002391">
    <property type="protein sequence ID" value="CAI3997902.1"/>
    <property type="molecule type" value="Genomic_DNA"/>
</dbReference>
<dbReference type="EMBL" id="CAMXCT030005735">
    <property type="protein sequence ID" value="CAL4800464.1"/>
    <property type="molecule type" value="Genomic_DNA"/>
</dbReference>
<dbReference type="EMBL" id="CAMXCT010004633">
    <property type="protein sequence ID" value="CAI4009776.1"/>
    <property type="molecule type" value="Genomic_DNA"/>
</dbReference>
<dbReference type="EMBL" id="CAMXCT010005735">
    <property type="protein sequence ID" value="CAI4013152.1"/>
    <property type="molecule type" value="Genomic_DNA"/>
</dbReference>
<protein>
    <submittedName>
        <fullName evidence="1">Uncharacterized protein</fullName>
    </submittedName>
</protein>
<evidence type="ECO:0000313" key="4">
    <source>
        <dbReference type="EMBL" id="CAI4013152.1"/>
    </source>
</evidence>
<dbReference type="EMBL" id="CAMXCT010001905">
    <property type="protein sequence ID" value="CAI3994064.1"/>
    <property type="molecule type" value="Genomic_DNA"/>
</dbReference>
<sequence>MWTFPIQASLDYFEFFAGVGNITTQARACGYKALRFDILDNNKPHDRKSNFMDLNSSSGFALAVTCLLRARVRDFSAHFAIKCSSLCTTNQGTSKRSPASSTGFTDYPSVSTSNKLLERVCCLIYLTTALGGAWTVEQPDGSVLEFYPTWRTLMMNIFAIGGQLAVSKVKWYMQHYSGPTPKRHYGFANTPAILKLNRGRLLRNQQKVNSQHTKIKTADVYYDKKGVKRWKGNTNLRKSEIYPMPFARCLVDLLPEMKSTCVGTPLLPAEVPEAVKSFSSWPEVPRDEWQFVDFGETFQYLRGNRNLKIPSHWRGIIPDRLG</sequence>
<evidence type="ECO:0000313" key="3">
    <source>
        <dbReference type="EMBL" id="CAI4009776.1"/>
    </source>
</evidence>
<dbReference type="EMBL" id="CAMXCT020004633">
    <property type="protein sequence ID" value="CAL1163151.1"/>
    <property type="molecule type" value="Genomic_DNA"/>
</dbReference>
<keyword evidence="6" id="KW-1185">Reference proteome</keyword>
<name>A0A9P1CKY3_9DINO</name>
<gene>
    <name evidence="1" type="ORF">C1SCF055_LOCUS20744</name>
    <name evidence="2" type="ORF">C1SCF055_LOCUS24240</name>
    <name evidence="3" type="ORF">C1SCF055_LOCUS35111</name>
    <name evidence="4" type="ORF">C1SCF055_LOCUS38148</name>
</gene>
<proteinExistence type="predicted"/>
<dbReference type="EMBL" id="CAMXCT030001905">
    <property type="protein sequence ID" value="CAL4781376.1"/>
    <property type="molecule type" value="Genomic_DNA"/>
</dbReference>
<evidence type="ECO:0000313" key="1">
    <source>
        <dbReference type="EMBL" id="CAI3994064.1"/>
    </source>
</evidence>
<evidence type="ECO:0000313" key="5">
    <source>
        <dbReference type="EMBL" id="CAL1147439.1"/>
    </source>
</evidence>
<dbReference type="EMBL" id="CAMXCT020005735">
    <property type="protein sequence ID" value="CAL1166527.1"/>
    <property type="molecule type" value="Genomic_DNA"/>
</dbReference>
<dbReference type="EMBL" id="CAMXCT020001905">
    <property type="protein sequence ID" value="CAL1147439.1"/>
    <property type="molecule type" value="Genomic_DNA"/>
</dbReference>
<evidence type="ECO:0000313" key="2">
    <source>
        <dbReference type="EMBL" id="CAI3997902.1"/>
    </source>
</evidence>
<dbReference type="OrthoDB" id="410769at2759"/>
<dbReference type="AlphaFoldDB" id="A0A9P1CKY3"/>
<reference evidence="1" key="1">
    <citation type="submission" date="2022-10" db="EMBL/GenBank/DDBJ databases">
        <authorList>
            <person name="Chen Y."/>
            <person name="Dougan E. K."/>
            <person name="Chan C."/>
            <person name="Rhodes N."/>
            <person name="Thang M."/>
        </authorList>
    </citation>
    <scope>NUCLEOTIDE SEQUENCE</scope>
</reference>
<comment type="caution">
    <text evidence="1">The sequence shown here is derived from an EMBL/GenBank/DDBJ whole genome shotgun (WGS) entry which is preliminary data.</text>
</comment>
<evidence type="ECO:0000313" key="6">
    <source>
        <dbReference type="Proteomes" id="UP001152797"/>
    </source>
</evidence>
<reference evidence="5" key="2">
    <citation type="submission" date="2024-04" db="EMBL/GenBank/DDBJ databases">
        <authorList>
            <person name="Chen Y."/>
            <person name="Shah S."/>
            <person name="Dougan E. K."/>
            <person name="Thang M."/>
            <person name="Chan C."/>
        </authorList>
    </citation>
    <scope>NUCLEOTIDE SEQUENCE [LARGE SCALE GENOMIC DNA]</scope>
</reference>